<dbReference type="InterPro" id="IPR050248">
    <property type="entry name" value="Polysacc_deacetylase_ArnD"/>
</dbReference>
<sequence>MSDLMISIEEKNKQRKTRVSRLKKIIIGSIVFSILFPTILSFFLMVRIISLQEQVDELSKVLLKNEEIGEINKSANLADGVYATELPKEMQMENQSYDAMQVKVEEEEKATIAYLTFDDGPSENTSQILDILKNYDVKATFFVVGKETDEAKALYKRIVDEGHTLGMHSYSHQYSEIYNSVESFAKDEKKLRDLLYESTGVIPTLYRFPGGSNNLVSNIEMTEFIKYLNNENITYFDWNVASGDATSQNISVETLVNNVLNNVEENETSVILMHDALQKNTSVEALSIIIESLQNLGIQMKALDQNVPHVQHIEAETVNN</sequence>
<dbReference type="SUPFAM" id="SSF88713">
    <property type="entry name" value="Glycoside hydrolase/deacetylase"/>
    <property type="match status" value="1"/>
</dbReference>
<protein>
    <submittedName>
        <fullName evidence="3">Polysaccharide deacetylase</fullName>
    </submittedName>
</protein>
<organism evidence="3 4">
    <name type="scientific">Candidatus Galacturonatibacter soehngenii</name>
    <dbReference type="NCBI Taxonomy" id="2307010"/>
    <lineage>
        <taxon>Bacteria</taxon>
        <taxon>Bacillati</taxon>
        <taxon>Bacillota</taxon>
        <taxon>Clostridia</taxon>
        <taxon>Lachnospirales</taxon>
        <taxon>Lachnospiraceae</taxon>
        <taxon>Candidatus Galacturonatibacter</taxon>
    </lineage>
</organism>
<dbReference type="PANTHER" id="PTHR10587:SF125">
    <property type="entry name" value="POLYSACCHARIDE DEACETYLASE YHEN-RELATED"/>
    <property type="match status" value="1"/>
</dbReference>
<name>A0A7V7QJJ7_9FIRM</name>
<evidence type="ECO:0000259" key="2">
    <source>
        <dbReference type="PROSITE" id="PS51677"/>
    </source>
</evidence>
<dbReference type="PROSITE" id="PS51677">
    <property type="entry name" value="NODB"/>
    <property type="match status" value="1"/>
</dbReference>
<dbReference type="OrthoDB" id="9806342at2"/>
<dbReference type="InterPro" id="IPR002509">
    <property type="entry name" value="NODB_dom"/>
</dbReference>
<reference evidence="3 4" key="2">
    <citation type="submission" date="2020-02" db="EMBL/GenBank/DDBJ databases">
        <title>Candidatus Galacturonibacter soehngenii shows hetero-acetogenic catabolism of galacturonic acid but lacks a canonical carbon monoxide dehydrogenase/acetyl-CoA synthase complex.</title>
        <authorList>
            <person name="Diender M."/>
            <person name="Stouten G.R."/>
            <person name="Petersen J.F."/>
            <person name="Nielsen P.H."/>
            <person name="Dueholm M.S."/>
            <person name="Pronk J.T."/>
            <person name="Van Loosdrecht M.C.M."/>
        </authorList>
    </citation>
    <scope>NUCLEOTIDE SEQUENCE [LARGE SCALE GENOMIC DNA]</scope>
    <source>
        <strain evidence="3">GalUA</strain>
    </source>
</reference>
<gene>
    <name evidence="3" type="ORF">F7O84_08730</name>
</gene>
<dbReference type="InterPro" id="IPR011330">
    <property type="entry name" value="Glyco_hydro/deAcase_b/a-brl"/>
</dbReference>
<keyword evidence="1" id="KW-0472">Membrane</keyword>
<keyword evidence="4" id="KW-1185">Reference proteome</keyword>
<dbReference type="Proteomes" id="UP000461768">
    <property type="component" value="Unassembled WGS sequence"/>
</dbReference>
<comment type="caution">
    <text evidence="3">The sequence shown here is derived from an EMBL/GenBank/DDBJ whole genome shotgun (WGS) entry which is preliminary data.</text>
</comment>
<reference evidence="3 4" key="1">
    <citation type="submission" date="2019-09" db="EMBL/GenBank/DDBJ databases">
        <authorList>
            <person name="Valk L.C."/>
        </authorList>
    </citation>
    <scope>NUCLEOTIDE SEQUENCE [LARGE SCALE GENOMIC DNA]</scope>
    <source>
        <strain evidence="3">GalUA</strain>
    </source>
</reference>
<dbReference type="EMBL" id="WAGX01000005">
    <property type="protein sequence ID" value="KAB1437676.1"/>
    <property type="molecule type" value="Genomic_DNA"/>
</dbReference>
<feature type="transmembrane region" description="Helical" evidence="1">
    <location>
        <begin position="25"/>
        <end position="46"/>
    </location>
</feature>
<dbReference type="PANTHER" id="PTHR10587">
    <property type="entry name" value="GLYCOSYL TRANSFERASE-RELATED"/>
    <property type="match status" value="1"/>
</dbReference>
<dbReference type="RefSeq" id="WP_151144211.1">
    <property type="nucleotide sequence ID" value="NZ_WAGX01000005.1"/>
</dbReference>
<dbReference type="GO" id="GO:0016810">
    <property type="term" value="F:hydrolase activity, acting on carbon-nitrogen (but not peptide) bonds"/>
    <property type="evidence" value="ECO:0007669"/>
    <property type="project" value="InterPro"/>
</dbReference>
<dbReference type="CDD" id="cd10944">
    <property type="entry name" value="CE4_SmPgdA_like"/>
    <property type="match status" value="1"/>
</dbReference>
<dbReference type="Pfam" id="PF01522">
    <property type="entry name" value="Polysacc_deac_1"/>
    <property type="match status" value="1"/>
</dbReference>
<evidence type="ECO:0000256" key="1">
    <source>
        <dbReference type="SAM" id="Phobius"/>
    </source>
</evidence>
<dbReference type="GO" id="GO:0005975">
    <property type="term" value="P:carbohydrate metabolic process"/>
    <property type="evidence" value="ECO:0007669"/>
    <property type="project" value="InterPro"/>
</dbReference>
<evidence type="ECO:0000313" key="4">
    <source>
        <dbReference type="Proteomes" id="UP000461768"/>
    </source>
</evidence>
<dbReference type="AlphaFoldDB" id="A0A7V7QJJ7"/>
<evidence type="ECO:0000313" key="3">
    <source>
        <dbReference type="EMBL" id="KAB1437676.1"/>
    </source>
</evidence>
<keyword evidence="1" id="KW-0812">Transmembrane</keyword>
<feature type="domain" description="NodB homology" evidence="2">
    <location>
        <begin position="111"/>
        <end position="301"/>
    </location>
</feature>
<dbReference type="Gene3D" id="3.20.20.370">
    <property type="entry name" value="Glycoside hydrolase/deacetylase"/>
    <property type="match status" value="1"/>
</dbReference>
<accession>A0A7V7QJJ7</accession>
<proteinExistence type="predicted"/>
<keyword evidence="1" id="KW-1133">Transmembrane helix</keyword>